<comment type="caution">
    <text evidence="1">The sequence shown here is derived from an EMBL/GenBank/DDBJ whole genome shotgun (WGS) entry which is preliminary data.</text>
</comment>
<proteinExistence type="predicted"/>
<sequence>MTRSQLPSETRESGRPACGYVQTATAIIRAWHEAHGVGMSTFAPGHVHHWMSDIVSRHWTRQWYVLHFSSISQWYNPVFGKDMSSIGYKASTHHPKKLSHPAKGSTL</sequence>
<gene>
    <name evidence="1" type="ORF">JTE90_025756</name>
</gene>
<dbReference type="Proteomes" id="UP000827092">
    <property type="component" value="Unassembled WGS sequence"/>
</dbReference>
<dbReference type="AlphaFoldDB" id="A0AAV6U7E9"/>
<evidence type="ECO:0000313" key="2">
    <source>
        <dbReference type="Proteomes" id="UP000827092"/>
    </source>
</evidence>
<reference evidence="1 2" key="1">
    <citation type="journal article" date="2022" name="Nat. Ecol. Evol.">
        <title>A masculinizing supergene underlies an exaggerated male reproductive morph in a spider.</title>
        <authorList>
            <person name="Hendrickx F."/>
            <person name="De Corte Z."/>
            <person name="Sonet G."/>
            <person name="Van Belleghem S.M."/>
            <person name="Kostlbacher S."/>
            <person name="Vangestel C."/>
        </authorList>
    </citation>
    <scope>NUCLEOTIDE SEQUENCE [LARGE SCALE GENOMIC DNA]</scope>
    <source>
        <strain evidence="1">W744_W776</strain>
    </source>
</reference>
<dbReference type="EMBL" id="JAFNEN010000621">
    <property type="protein sequence ID" value="KAG8179529.1"/>
    <property type="molecule type" value="Genomic_DNA"/>
</dbReference>
<evidence type="ECO:0000313" key="1">
    <source>
        <dbReference type="EMBL" id="KAG8179529.1"/>
    </source>
</evidence>
<organism evidence="1 2">
    <name type="scientific">Oedothorax gibbosus</name>
    <dbReference type="NCBI Taxonomy" id="931172"/>
    <lineage>
        <taxon>Eukaryota</taxon>
        <taxon>Metazoa</taxon>
        <taxon>Ecdysozoa</taxon>
        <taxon>Arthropoda</taxon>
        <taxon>Chelicerata</taxon>
        <taxon>Arachnida</taxon>
        <taxon>Araneae</taxon>
        <taxon>Araneomorphae</taxon>
        <taxon>Entelegynae</taxon>
        <taxon>Araneoidea</taxon>
        <taxon>Linyphiidae</taxon>
        <taxon>Erigoninae</taxon>
        <taxon>Oedothorax</taxon>
    </lineage>
</organism>
<accession>A0AAV6U7E9</accession>
<name>A0AAV6U7E9_9ARAC</name>
<keyword evidence="2" id="KW-1185">Reference proteome</keyword>
<protein>
    <submittedName>
        <fullName evidence="1">Uncharacterized protein</fullName>
    </submittedName>
</protein>